<keyword evidence="5" id="KW-1185">Reference proteome</keyword>
<feature type="compositionally biased region" description="Low complexity" evidence="1">
    <location>
        <begin position="279"/>
        <end position="288"/>
    </location>
</feature>
<keyword evidence="4" id="KW-0482">Metalloprotease</keyword>
<dbReference type="Proteomes" id="UP000435304">
    <property type="component" value="Unassembled WGS sequence"/>
</dbReference>
<dbReference type="InterPro" id="IPR003675">
    <property type="entry name" value="Rce1/LyrA-like_dom"/>
</dbReference>
<evidence type="ECO:0000313" key="5">
    <source>
        <dbReference type="Proteomes" id="UP000435304"/>
    </source>
</evidence>
<evidence type="ECO:0000256" key="2">
    <source>
        <dbReference type="SAM" id="Phobius"/>
    </source>
</evidence>
<feature type="transmembrane region" description="Helical" evidence="2">
    <location>
        <begin position="53"/>
        <end position="73"/>
    </location>
</feature>
<evidence type="ECO:0000259" key="3">
    <source>
        <dbReference type="Pfam" id="PF02517"/>
    </source>
</evidence>
<evidence type="ECO:0000313" key="4">
    <source>
        <dbReference type="EMBL" id="MVA75461.1"/>
    </source>
</evidence>
<feature type="compositionally biased region" description="Basic residues" evidence="1">
    <location>
        <begin position="289"/>
        <end position="298"/>
    </location>
</feature>
<keyword evidence="4" id="KW-0378">Hydrolase</keyword>
<dbReference type="Pfam" id="PF02517">
    <property type="entry name" value="Rce1-like"/>
    <property type="match status" value="1"/>
</dbReference>
<evidence type="ECO:0000256" key="1">
    <source>
        <dbReference type="SAM" id="MobiDB-lite"/>
    </source>
</evidence>
<accession>A0A6A9URY7</accession>
<dbReference type="GO" id="GO:0004175">
    <property type="term" value="F:endopeptidase activity"/>
    <property type="evidence" value="ECO:0007669"/>
    <property type="project" value="UniProtKB-ARBA"/>
</dbReference>
<dbReference type="EMBL" id="WPCU01000004">
    <property type="protein sequence ID" value="MVA75461.1"/>
    <property type="molecule type" value="Genomic_DNA"/>
</dbReference>
<dbReference type="InterPro" id="IPR042150">
    <property type="entry name" value="MmRce1-like"/>
</dbReference>
<dbReference type="GO" id="GO:0008237">
    <property type="term" value="F:metallopeptidase activity"/>
    <property type="evidence" value="ECO:0007669"/>
    <property type="project" value="UniProtKB-KW"/>
</dbReference>
<keyword evidence="2" id="KW-1133">Transmembrane helix</keyword>
<keyword evidence="2" id="KW-0812">Transmembrane</keyword>
<name>A0A6A9URY7_9ACTN</name>
<reference evidence="4 5" key="1">
    <citation type="submission" date="2019-12" db="EMBL/GenBank/DDBJ databases">
        <title>Auraticoccus cholistani sp. nov., an actinomycete isolated from soil of Cholistan desert.</title>
        <authorList>
            <person name="Cheema M.T."/>
        </authorList>
    </citation>
    <scope>NUCLEOTIDE SEQUENCE [LARGE SCALE GENOMIC DNA]</scope>
    <source>
        <strain evidence="4 5">F435</strain>
    </source>
</reference>
<feature type="transmembrane region" description="Helical" evidence="2">
    <location>
        <begin position="221"/>
        <end position="239"/>
    </location>
</feature>
<feature type="transmembrane region" description="Helical" evidence="2">
    <location>
        <begin position="85"/>
        <end position="111"/>
    </location>
</feature>
<feature type="domain" description="CAAX prenyl protease 2/Lysostaphin resistance protein A-like" evidence="3">
    <location>
        <begin position="130"/>
        <end position="233"/>
    </location>
</feature>
<keyword evidence="2" id="KW-0472">Membrane</keyword>
<dbReference type="AlphaFoldDB" id="A0A6A9URY7"/>
<sequence length="298" mass="32174">MDRTHPPGVAGPMTALRRHPVVTFCVLGFGLTWLVWVPRALGVPVGVLDQLSTWFLAVGAVLAAVLTGGRPALADLGRRLLRWRVCWVWYAVVLLGPALLSLLVAGVVVLLRGSWTAAAPSPLVQGSWVLLATFLLVVVLTDGLGEEVAWRGFLLPRLLERLTPTRASLVLGPTWAAWHLPLLWTEGRVLHQQPFWLLLLDITAKSVLFTWVFLRTDGSVLLAVLLHAASNVFVVSPTVPADGDLTLPLVALAVKWVLVVVVLLRGDLPAAVERVQGRRGPTPAAARGTGRRRRPAAG</sequence>
<feature type="transmembrane region" description="Helical" evidence="2">
    <location>
        <begin position="21"/>
        <end position="41"/>
    </location>
</feature>
<proteinExistence type="predicted"/>
<dbReference type="PANTHER" id="PTHR35797:SF1">
    <property type="entry name" value="PROTEASE"/>
    <property type="match status" value="1"/>
</dbReference>
<dbReference type="GO" id="GO:0080120">
    <property type="term" value="P:CAAX-box protein maturation"/>
    <property type="evidence" value="ECO:0007669"/>
    <property type="project" value="UniProtKB-ARBA"/>
</dbReference>
<organism evidence="4 5">
    <name type="scientific">Auraticoccus cholistanensis</name>
    <dbReference type="NCBI Taxonomy" id="2656650"/>
    <lineage>
        <taxon>Bacteria</taxon>
        <taxon>Bacillati</taxon>
        <taxon>Actinomycetota</taxon>
        <taxon>Actinomycetes</taxon>
        <taxon>Propionibacteriales</taxon>
        <taxon>Propionibacteriaceae</taxon>
        <taxon>Auraticoccus</taxon>
    </lineage>
</organism>
<protein>
    <submittedName>
        <fullName evidence="4">CPBP family intramembrane metalloprotease</fullName>
    </submittedName>
</protein>
<dbReference type="PANTHER" id="PTHR35797">
    <property type="entry name" value="PROTEASE-RELATED"/>
    <property type="match status" value="1"/>
</dbReference>
<feature type="transmembrane region" description="Helical" evidence="2">
    <location>
        <begin position="245"/>
        <end position="264"/>
    </location>
</feature>
<keyword evidence="4" id="KW-0645">Protease</keyword>
<gene>
    <name evidence="4" type="ORF">GC722_05375</name>
</gene>
<comment type="caution">
    <text evidence="4">The sequence shown here is derived from an EMBL/GenBank/DDBJ whole genome shotgun (WGS) entry which is preliminary data.</text>
</comment>
<feature type="region of interest" description="Disordered" evidence="1">
    <location>
        <begin position="279"/>
        <end position="298"/>
    </location>
</feature>
<feature type="transmembrane region" description="Helical" evidence="2">
    <location>
        <begin position="123"/>
        <end position="145"/>
    </location>
</feature>
<dbReference type="GO" id="GO:0006508">
    <property type="term" value="P:proteolysis"/>
    <property type="evidence" value="ECO:0007669"/>
    <property type="project" value="UniProtKB-KW"/>
</dbReference>